<dbReference type="STRING" id="1720063.SAMN05216217_10521"/>
<feature type="domain" description="Alpha-D-phosphohexomutase C-terminal" evidence="12">
    <location>
        <begin position="760"/>
        <end position="831"/>
    </location>
</feature>
<keyword evidence="7" id="KW-0479">Metal-binding</keyword>
<feature type="transmembrane region" description="Helical" evidence="11">
    <location>
        <begin position="264"/>
        <end position="284"/>
    </location>
</feature>
<dbReference type="Pfam" id="PF02880">
    <property type="entry name" value="PGM_PMM_III"/>
    <property type="match status" value="1"/>
</dbReference>
<gene>
    <name evidence="16" type="ORF">SAMN05216217_10521</name>
</gene>
<evidence type="ECO:0000256" key="3">
    <source>
        <dbReference type="ARBA" id="ARBA00004699"/>
    </source>
</evidence>
<organism evidence="16 17">
    <name type="scientific">Halopseudomonas yangmingensis</name>
    <dbReference type="NCBI Taxonomy" id="1720063"/>
    <lineage>
        <taxon>Bacteria</taxon>
        <taxon>Pseudomonadati</taxon>
        <taxon>Pseudomonadota</taxon>
        <taxon>Gammaproteobacteria</taxon>
        <taxon>Pseudomonadales</taxon>
        <taxon>Pseudomonadaceae</taxon>
        <taxon>Halopseudomonas</taxon>
    </lineage>
</organism>
<evidence type="ECO:0000256" key="1">
    <source>
        <dbReference type="ARBA" id="ARBA00000586"/>
    </source>
</evidence>
<sequence>MKMNKKTSNTQQTTASTEKKTRTKASAAQPGLQLPVALGLGCLLLACAVIWFGMLEQSQQRASQQLAANYAHQQLGALDKALQQIDRDLALMASSPELQSLLLAGNTRPDSLAHRFHDSLAAYLHAIGKAEQISDERAPVSFAALDMIRRAERNMPVLPEAHQVSGAWRLYMVKPLRSSADAPIRGTLLVVFDMRRILGSLPPLPAGSGELSLVQQFPGTPAHTLLRNGDTSTAEPLVLSTGNPIWRLEFRPGPALRNSLVNPLALGIAALLATLGTLLALLVLQRSWTTQLRKDSHTLAQLTHGHKVAGLHLMQLEPVAQHIMQLARQHQVNPGPSPAREQATRPAAAPTAAPDDFDDQPLLDDVLDIDIMDDDDPFGMQQDAGQPPHISPDIFRAYDIRGVVGRDLDANVVYWLGRAIGSQSQDAGESRVAVARDGRLSGPTLVEPLITGLLDSGCEVVDLDMVPTPVAYYACANRSSGSAVILTGSHNPPDYNGLKIVIAGKTLYGEQVQALRKRIEDGNLHQAAGSRSRLDLLEAYCQRICDDVVLARPLRIVIDCGNGVTGVIAQQLFEQLGCEVTALFSEVDGRFPNHHPDPGNPENLVQLIDSVRQLKADIGLAFDGDGDRVGVVDSKGQIIHPDRLLMLFAEDVLARNPGADILFDVKCTRQLPALISRLGGRPLMGASGHSLIKARMQESGALLAGEMSGHLFFNERWYGFDDGLYAAARLLELLSLQEDDSATLMARYPSGATTPELVQPVDDQRKFALIDALRQQADWNGGRLIEIDGLRVEFPFGWGLVRASNTTPALTLRFEADSNEELQQLQQLFREQLARVAPDISPTF</sequence>
<feature type="domain" description="Alpha-D-phosphohexomutase alpha/beta/alpha" evidence="13">
    <location>
        <begin position="394"/>
        <end position="521"/>
    </location>
</feature>
<dbReference type="PROSITE" id="PS00710">
    <property type="entry name" value="PGM_PMM"/>
    <property type="match status" value="1"/>
</dbReference>
<feature type="domain" description="Alpha-D-phosphohexomutase alpha/beta/alpha" evidence="14">
    <location>
        <begin position="540"/>
        <end position="636"/>
    </location>
</feature>
<dbReference type="InterPro" id="IPR005843">
    <property type="entry name" value="A-D-PHexomutase_C"/>
</dbReference>
<feature type="domain" description="Alpha-D-phosphohexomutase alpha/beta/alpha" evidence="15">
    <location>
        <begin position="641"/>
        <end position="746"/>
    </location>
</feature>
<feature type="compositionally biased region" description="Polar residues" evidence="10">
    <location>
        <begin position="1"/>
        <end position="16"/>
    </location>
</feature>
<dbReference type="RefSeq" id="WP_093474350.1">
    <property type="nucleotide sequence ID" value="NZ_FOUI01000005.1"/>
</dbReference>
<keyword evidence="11" id="KW-1133">Transmembrane helix</keyword>
<dbReference type="PRINTS" id="PR00509">
    <property type="entry name" value="PGMPMM"/>
</dbReference>
<dbReference type="SUPFAM" id="SSF55957">
    <property type="entry name" value="Phosphoglucomutase, C-terminal domain"/>
    <property type="match status" value="1"/>
</dbReference>
<evidence type="ECO:0000256" key="7">
    <source>
        <dbReference type="ARBA" id="ARBA00022723"/>
    </source>
</evidence>
<keyword evidence="11" id="KW-0812">Transmembrane</keyword>
<evidence type="ECO:0000256" key="9">
    <source>
        <dbReference type="ARBA" id="ARBA00023235"/>
    </source>
</evidence>
<dbReference type="InterPro" id="IPR016055">
    <property type="entry name" value="A-D-PHexomutase_a/b/a-I/II/III"/>
</dbReference>
<dbReference type="Pfam" id="PF00408">
    <property type="entry name" value="PGM_PMM_IV"/>
    <property type="match status" value="1"/>
</dbReference>
<dbReference type="Gene3D" id="3.30.310.50">
    <property type="entry name" value="Alpha-D-phosphohexomutase, C-terminal domain"/>
    <property type="match status" value="1"/>
</dbReference>
<keyword evidence="8" id="KW-0460">Magnesium</keyword>
<comment type="cofactor">
    <cofactor evidence="2">
        <name>Mg(2+)</name>
        <dbReference type="ChEBI" id="CHEBI:18420"/>
    </cofactor>
</comment>
<evidence type="ECO:0000256" key="5">
    <source>
        <dbReference type="ARBA" id="ARBA00012730"/>
    </source>
</evidence>
<name>A0A1I4QTF8_9GAMM</name>
<dbReference type="Pfam" id="PF02878">
    <property type="entry name" value="PGM_PMM_I"/>
    <property type="match status" value="1"/>
</dbReference>
<dbReference type="GO" id="GO:0004615">
    <property type="term" value="F:phosphomannomutase activity"/>
    <property type="evidence" value="ECO:0007669"/>
    <property type="project" value="UniProtKB-EC"/>
</dbReference>
<dbReference type="InterPro" id="IPR005846">
    <property type="entry name" value="A-D-PHexomutase_a/b/a-III"/>
</dbReference>
<dbReference type="EC" id="5.4.2.8" evidence="5"/>
<dbReference type="InterPro" id="IPR016066">
    <property type="entry name" value="A-D-PHexomutase_CS"/>
</dbReference>
<dbReference type="GO" id="GO:0000287">
    <property type="term" value="F:magnesium ion binding"/>
    <property type="evidence" value="ECO:0007669"/>
    <property type="project" value="InterPro"/>
</dbReference>
<evidence type="ECO:0000259" key="14">
    <source>
        <dbReference type="Pfam" id="PF02879"/>
    </source>
</evidence>
<accession>A0A1I4QTF8</accession>
<evidence type="ECO:0000256" key="8">
    <source>
        <dbReference type="ARBA" id="ARBA00022842"/>
    </source>
</evidence>
<evidence type="ECO:0000256" key="10">
    <source>
        <dbReference type="SAM" id="MobiDB-lite"/>
    </source>
</evidence>
<feature type="region of interest" description="Disordered" evidence="10">
    <location>
        <begin position="328"/>
        <end position="361"/>
    </location>
</feature>
<keyword evidence="6" id="KW-0597">Phosphoprotein</keyword>
<evidence type="ECO:0000256" key="2">
    <source>
        <dbReference type="ARBA" id="ARBA00001946"/>
    </source>
</evidence>
<dbReference type="InterPro" id="IPR005841">
    <property type="entry name" value="Alpha-D-phosphohexomutase_SF"/>
</dbReference>
<evidence type="ECO:0000313" key="16">
    <source>
        <dbReference type="EMBL" id="SFM42986.1"/>
    </source>
</evidence>
<dbReference type="GO" id="GO:0005975">
    <property type="term" value="P:carbohydrate metabolic process"/>
    <property type="evidence" value="ECO:0007669"/>
    <property type="project" value="InterPro"/>
</dbReference>
<dbReference type="InterPro" id="IPR005844">
    <property type="entry name" value="A-D-PHexomutase_a/b/a-I"/>
</dbReference>
<dbReference type="CDD" id="cd03089">
    <property type="entry name" value="PMM_PGM"/>
    <property type="match status" value="1"/>
</dbReference>
<dbReference type="Gene3D" id="3.40.120.10">
    <property type="entry name" value="Alpha-D-Glucose-1,6-Bisphosphate, subunit A, domain 3"/>
    <property type="match status" value="3"/>
</dbReference>
<dbReference type="AlphaFoldDB" id="A0A1I4QTF8"/>
<proteinExistence type="inferred from homology"/>
<comment type="similarity">
    <text evidence="4">Belongs to the phosphohexose mutase family.</text>
</comment>
<reference evidence="17" key="1">
    <citation type="submission" date="2016-10" db="EMBL/GenBank/DDBJ databases">
        <authorList>
            <person name="Varghese N."/>
            <person name="Submissions S."/>
        </authorList>
    </citation>
    <scope>NUCLEOTIDE SEQUENCE [LARGE SCALE GENOMIC DNA]</scope>
    <source>
        <strain evidence="17">DSM 24213</strain>
    </source>
</reference>
<evidence type="ECO:0000256" key="11">
    <source>
        <dbReference type="SAM" id="Phobius"/>
    </source>
</evidence>
<feature type="region of interest" description="Disordered" evidence="10">
    <location>
        <begin position="1"/>
        <end position="28"/>
    </location>
</feature>
<keyword evidence="17" id="KW-1185">Reference proteome</keyword>
<evidence type="ECO:0000256" key="6">
    <source>
        <dbReference type="ARBA" id="ARBA00022553"/>
    </source>
</evidence>
<evidence type="ECO:0000259" key="15">
    <source>
        <dbReference type="Pfam" id="PF02880"/>
    </source>
</evidence>
<evidence type="ECO:0000259" key="13">
    <source>
        <dbReference type="Pfam" id="PF02878"/>
    </source>
</evidence>
<keyword evidence="9" id="KW-0413">Isomerase</keyword>
<dbReference type="PANTHER" id="PTHR43771">
    <property type="entry name" value="PHOSPHOMANNOMUTASE"/>
    <property type="match status" value="1"/>
</dbReference>
<dbReference type="InterPro" id="IPR036900">
    <property type="entry name" value="A-D-PHexomutase_C_sf"/>
</dbReference>
<comment type="pathway">
    <text evidence="3">Nucleotide-sugar biosynthesis; GDP-alpha-D-mannose biosynthesis; alpha-D-mannose 1-phosphate from D-fructose 6-phosphate: step 2/2.</text>
</comment>
<dbReference type="SUPFAM" id="SSF53738">
    <property type="entry name" value="Phosphoglucomutase, first 3 domains"/>
    <property type="match status" value="3"/>
</dbReference>
<evidence type="ECO:0000256" key="4">
    <source>
        <dbReference type="ARBA" id="ARBA00010231"/>
    </source>
</evidence>
<comment type="catalytic activity">
    <reaction evidence="1">
        <text>alpha-D-mannose 1-phosphate = D-mannose 6-phosphate</text>
        <dbReference type="Rhea" id="RHEA:11140"/>
        <dbReference type="ChEBI" id="CHEBI:58409"/>
        <dbReference type="ChEBI" id="CHEBI:58735"/>
        <dbReference type="EC" id="5.4.2.8"/>
    </reaction>
</comment>
<dbReference type="Pfam" id="PF02879">
    <property type="entry name" value="PGM_PMM_II"/>
    <property type="match status" value="1"/>
</dbReference>
<dbReference type="OrthoDB" id="9803322at2"/>
<feature type="transmembrane region" description="Helical" evidence="11">
    <location>
        <begin position="32"/>
        <end position="54"/>
    </location>
</feature>
<dbReference type="Proteomes" id="UP000243629">
    <property type="component" value="Unassembled WGS sequence"/>
</dbReference>
<dbReference type="InterPro" id="IPR005845">
    <property type="entry name" value="A-D-PHexomutase_a/b/a-II"/>
</dbReference>
<keyword evidence="11" id="KW-0472">Membrane</keyword>
<dbReference type="EMBL" id="FOUI01000005">
    <property type="protein sequence ID" value="SFM42986.1"/>
    <property type="molecule type" value="Genomic_DNA"/>
</dbReference>
<evidence type="ECO:0000259" key="12">
    <source>
        <dbReference type="Pfam" id="PF00408"/>
    </source>
</evidence>
<protein>
    <recommendedName>
        <fullName evidence="5">phosphomannomutase</fullName>
        <ecNumber evidence="5">5.4.2.8</ecNumber>
    </recommendedName>
</protein>
<feature type="compositionally biased region" description="Low complexity" evidence="10">
    <location>
        <begin position="338"/>
        <end position="354"/>
    </location>
</feature>
<evidence type="ECO:0000313" key="17">
    <source>
        <dbReference type="Proteomes" id="UP000243629"/>
    </source>
</evidence>
<dbReference type="PANTHER" id="PTHR43771:SF2">
    <property type="entry name" value="PHOSPHOMANNOMUTASE_PHOSPHOGLUCOMUTASE"/>
    <property type="match status" value="1"/>
</dbReference>